<dbReference type="EMBL" id="QUOT01000001">
    <property type="protein sequence ID" value="REL31673.1"/>
    <property type="molecule type" value="Genomic_DNA"/>
</dbReference>
<evidence type="ECO:0000313" key="1">
    <source>
        <dbReference type="EMBL" id="REL31673.1"/>
    </source>
</evidence>
<sequence>MGLANSLITTAIIAGLVWAVAIYQPSANAIESKSSNLVLKQAAQKPPKQAAISSVTQPVTVNSNKQQSKKEKALNNTQEVIQISGISMRLSLDNTAPLWQAFEQATELHNQLSQQPKQLYVSYSNFDNDFGTATVTIGYNAALLNSASKPLTVSLSQYKTLLLRSNYRNDELKTGWQKVNYNAALDSVLEIHQLDGQGQSVATELLVAYR</sequence>
<name>A0A3E0U549_9GAMM</name>
<reference evidence="2" key="1">
    <citation type="submission" date="2018-08" db="EMBL/GenBank/DDBJ databases">
        <title>Thalassotalea euphylliae genome.</title>
        <authorList>
            <person name="Summers S."/>
            <person name="Rice S.A."/>
            <person name="Freckelton M.L."/>
            <person name="Nedved B.T."/>
            <person name="Hadfield M.G."/>
        </authorList>
    </citation>
    <scope>NUCLEOTIDE SEQUENCE [LARGE SCALE GENOMIC DNA]</scope>
    <source>
        <strain evidence="2">H3</strain>
    </source>
</reference>
<keyword evidence="2" id="KW-1185">Reference proteome</keyword>
<dbReference type="Proteomes" id="UP000256899">
    <property type="component" value="Unassembled WGS sequence"/>
</dbReference>
<organism evidence="1 2">
    <name type="scientific">Thalassotalea euphylliae</name>
    <dbReference type="NCBI Taxonomy" id="1655234"/>
    <lineage>
        <taxon>Bacteria</taxon>
        <taxon>Pseudomonadati</taxon>
        <taxon>Pseudomonadota</taxon>
        <taxon>Gammaproteobacteria</taxon>
        <taxon>Alteromonadales</taxon>
        <taxon>Colwelliaceae</taxon>
        <taxon>Thalassotalea</taxon>
    </lineage>
</organism>
<proteinExistence type="predicted"/>
<comment type="caution">
    <text evidence="1">The sequence shown here is derived from an EMBL/GenBank/DDBJ whole genome shotgun (WGS) entry which is preliminary data.</text>
</comment>
<accession>A0A3E0U549</accession>
<evidence type="ECO:0000313" key="2">
    <source>
        <dbReference type="Proteomes" id="UP000256899"/>
    </source>
</evidence>
<dbReference type="AlphaFoldDB" id="A0A3E0U549"/>
<gene>
    <name evidence="1" type="ORF">DXX94_13615</name>
</gene>
<dbReference type="RefSeq" id="WP_116016690.1">
    <property type="nucleotide sequence ID" value="NZ_QUOT01000001.1"/>
</dbReference>
<protein>
    <submittedName>
        <fullName evidence="1">Uncharacterized protein</fullName>
    </submittedName>
</protein>